<dbReference type="Proteomes" id="UP001431010">
    <property type="component" value="Chromosome"/>
</dbReference>
<dbReference type="RefSeq" id="WP_231323637.1">
    <property type="nucleotide sequence ID" value="NZ_CP088156.1"/>
</dbReference>
<organism evidence="1 2">
    <name type="scientific">Bradyrhizobium ontarionense</name>
    <dbReference type="NCBI Taxonomy" id="2898149"/>
    <lineage>
        <taxon>Bacteria</taxon>
        <taxon>Pseudomonadati</taxon>
        <taxon>Pseudomonadota</taxon>
        <taxon>Alphaproteobacteria</taxon>
        <taxon>Hyphomicrobiales</taxon>
        <taxon>Nitrobacteraceae</taxon>
        <taxon>Bradyrhizobium</taxon>
    </lineage>
</organism>
<protein>
    <submittedName>
        <fullName evidence="1">Uncharacterized protein</fullName>
    </submittedName>
</protein>
<evidence type="ECO:0000313" key="2">
    <source>
        <dbReference type="Proteomes" id="UP001431010"/>
    </source>
</evidence>
<accession>A0ABY3REQ6</accession>
<reference evidence="1" key="1">
    <citation type="journal article" date="2024" name="Antonie Van Leeuwenhoek">
        <title>Bradyrhizobium ontarionense sp. nov., a novel bacterial symbiont isolated from Aeschynomene indica (Indian jointvetch), harbours photosynthesis, nitrogen fixation and nitrous oxide (N2O) reductase genes.</title>
        <authorList>
            <person name="Bromfield E.S.P."/>
            <person name="Cloutier S."/>
        </authorList>
    </citation>
    <scope>NUCLEOTIDE SEQUENCE</scope>
    <source>
        <strain evidence="1">A19</strain>
    </source>
</reference>
<proteinExistence type="predicted"/>
<dbReference type="EMBL" id="CP088156">
    <property type="protein sequence ID" value="UFZ05487.1"/>
    <property type="molecule type" value="Genomic_DNA"/>
</dbReference>
<evidence type="ECO:0000313" key="1">
    <source>
        <dbReference type="EMBL" id="UFZ05487.1"/>
    </source>
</evidence>
<sequence length="88" mass="9607">MSSRRLRVCDHALLRFVERVGGLDVEALRKSLEGSLNRCCGVAAAIGAAEMVIVADGLKYIVVKNVVVTVLSPEMKAKRQTRRPGKSR</sequence>
<gene>
    <name evidence="1" type="ORF">LQG66_03985</name>
</gene>
<name>A0ABY3REQ6_9BRAD</name>
<keyword evidence="2" id="KW-1185">Reference proteome</keyword>